<feature type="non-terminal residue" evidence="7">
    <location>
        <position position="1"/>
    </location>
</feature>
<evidence type="ECO:0000256" key="4">
    <source>
        <dbReference type="PROSITE-ProRule" id="PRU00723"/>
    </source>
</evidence>
<organism evidence="7 8">
    <name type="scientific">Acaulospora morrowiae</name>
    <dbReference type="NCBI Taxonomy" id="94023"/>
    <lineage>
        <taxon>Eukaryota</taxon>
        <taxon>Fungi</taxon>
        <taxon>Fungi incertae sedis</taxon>
        <taxon>Mucoromycota</taxon>
        <taxon>Glomeromycotina</taxon>
        <taxon>Glomeromycetes</taxon>
        <taxon>Diversisporales</taxon>
        <taxon>Acaulosporaceae</taxon>
        <taxon>Acaulospora</taxon>
    </lineage>
</organism>
<evidence type="ECO:0000256" key="3">
    <source>
        <dbReference type="ARBA" id="ARBA00022833"/>
    </source>
</evidence>
<dbReference type="PANTHER" id="PTHR46156:SF1">
    <property type="entry name" value="ZINC FINGER CCCH DOMAIN-CONTAINING PROTEIN 3"/>
    <property type="match status" value="1"/>
</dbReference>
<dbReference type="OrthoDB" id="410307at2759"/>
<dbReference type="AlphaFoldDB" id="A0A9N9JG26"/>
<dbReference type="SMART" id="SM00356">
    <property type="entry name" value="ZnF_C3H1"/>
    <property type="match status" value="3"/>
</dbReference>
<proteinExistence type="predicted"/>
<evidence type="ECO:0000313" key="8">
    <source>
        <dbReference type="Proteomes" id="UP000789342"/>
    </source>
</evidence>
<dbReference type="Gene3D" id="4.10.1000.10">
    <property type="entry name" value="Zinc finger, CCCH-type"/>
    <property type="match status" value="1"/>
</dbReference>
<dbReference type="Proteomes" id="UP000789342">
    <property type="component" value="Unassembled WGS sequence"/>
</dbReference>
<feature type="domain" description="C3H1-type" evidence="6">
    <location>
        <begin position="70"/>
        <end position="98"/>
    </location>
</feature>
<evidence type="ECO:0000313" key="7">
    <source>
        <dbReference type="EMBL" id="CAG8777366.1"/>
    </source>
</evidence>
<dbReference type="SUPFAM" id="SSF90229">
    <property type="entry name" value="CCCH zinc finger"/>
    <property type="match status" value="1"/>
</dbReference>
<gene>
    <name evidence="7" type="ORF">AMORRO_LOCUS17032</name>
</gene>
<dbReference type="GO" id="GO:0005634">
    <property type="term" value="C:nucleus"/>
    <property type="evidence" value="ECO:0007669"/>
    <property type="project" value="TreeGrafter"/>
</dbReference>
<sequence>RCKDGDKCAYKHNPARVAVCKSWLRSDGCKLGEKCLLQHKESPHVVPYCRHFNHGLCINPKCHYTHVHVNFKAPYCPNFDKDKYCPKGEECKLKHEWRLANFDEDETEQTNASSSDSNELGKRKREDDLKRKVRIKQPGEEIDPFKAQFDYISLDYSTEPK</sequence>
<feature type="zinc finger region" description="C3H1-type" evidence="4">
    <location>
        <begin position="14"/>
        <end position="42"/>
    </location>
</feature>
<feature type="compositionally biased region" description="Polar residues" evidence="5">
    <location>
        <begin position="109"/>
        <end position="118"/>
    </location>
</feature>
<evidence type="ECO:0000256" key="5">
    <source>
        <dbReference type="SAM" id="MobiDB-lite"/>
    </source>
</evidence>
<dbReference type="EMBL" id="CAJVPV010050176">
    <property type="protein sequence ID" value="CAG8777366.1"/>
    <property type="molecule type" value="Genomic_DNA"/>
</dbReference>
<keyword evidence="1 4" id="KW-0479">Metal-binding</keyword>
<feature type="compositionally biased region" description="Basic and acidic residues" evidence="5">
    <location>
        <begin position="119"/>
        <end position="130"/>
    </location>
</feature>
<feature type="region of interest" description="Disordered" evidence="5">
    <location>
        <begin position="104"/>
        <end position="137"/>
    </location>
</feature>
<keyword evidence="8" id="KW-1185">Reference proteome</keyword>
<name>A0A9N9JG26_9GLOM</name>
<dbReference type="InterPro" id="IPR036855">
    <property type="entry name" value="Znf_CCCH_sf"/>
</dbReference>
<evidence type="ECO:0000259" key="6">
    <source>
        <dbReference type="PROSITE" id="PS50103"/>
    </source>
</evidence>
<dbReference type="PROSITE" id="PS50103">
    <property type="entry name" value="ZF_C3H1"/>
    <property type="match status" value="2"/>
</dbReference>
<keyword evidence="2 4" id="KW-0863">Zinc-finger</keyword>
<protein>
    <submittedName>
        <fullName evidence="7">1039_t:CDS:1</fullName>
    </submittedName>
</protein>
<reference evidence="7" key="1">
    <citation type="submission" date="2021-06" db="EMBL/GenBank/DDBJ databases">
        <authorList>
            <person name="Kallberg Y."/>
            <person name="Tangrot J."/>
            <person name="Rosling A."/>
        </authorList>
    </citation>
    <scope>NUCLEOTIDE SEQUENCE</scope>
    <source>
        <strain evidence="7">CL551</strain>
    </source>
</reference>
<dbReference type="InterPro" id="IPR000571">
    <property type="entry name" value="Znf_CCCH"/>
</dbReference>
<evidence type="ECO:0000256" key="1">
    <source>
        <dbReference type="ARBA" id="ARBA00022723"/>
    </source>
</evidence>
<accession>A0A9N9JG26</accession>
<dbReference type="PANTHER" id="PTHR46156">
    <property type="entry name" value="CCCH ZINGC FINGER"/>
    <property type="match status" value="1"/>
</dbReference>
<dbReference type="GO" id="GO:0008270">
    <property type="term" value="F:zinc ion binding"/>
    <property type="evidence" value="ECO:0007669"/>
    <property type="project" value="UniProtKB-KW"/>
</dbReference>
<evidence type="ECO:0000256" key="2">
    <source>
        <dbReference type="ARBA" id="ARBA00022771"/>
    </source>
</evidence>
<feature type="zinc finger region" description="C3H1-type" evidence="4">
    <location>
        <begin position="70"/>
        <end position="98"/>
    </location>
</feature>
<comment type="caution">
    <text evidence="7">The sequence shown here is derived from an EMBL/GenBank/DDBJ whole genome shotgun (WGS) entry which is preliminary data.</text>
</comment>
<keyword evidence="3 4" id="KW-0862">Zinc</keyword>
<feature type="domain" description="C3H1-type" evidence="6">
    <location>
        <begin position="14"/>
        <end position="42"/>
    </location>
</feature>